<dbReference type="GeneTree" id="ENSGT00940000155141"/>
<accession>S4RDZ0</accession>
<dbReference type="PANTHER" id="PTHR23354:SF62">
    <property type="entry name" value="MUSTARD, ISOFORM V"/>
    <property type="match status" value="1"/>
</dbReference>
<evidence type="ECO:0000313" key="6">
    <source>
        <dbReference type="Ensembl" id="ENSPMAP00000003422.1"/>
    </source>
</evidence>
<dbReference type="InterPro" id="IPR006571">
    <property type="entry name" value="TLDc_dom"/>
</dbReference>
<dbReference type="OMA" id="IRCNDHY"/>
<proteinExistence type="inferred from homology"/>
<reference evidence="6" key="1">
    <citation type="submission" date="2025-08" db="UniProtKB">
        <authorList>
            <consortium name="Ensembl"/>
        </authorList>
    </citation>
    <scope>IDENTIFICATION</scope>
</reference>
<protein>
    <recommendedName>
        <fullName evidence="4">Oxidation resistance protein 1</fullName>
    </recommendedName>
</protein>
<dbReference type="Ensembl" id="ENSPMAT00000003437.1">
    <property type="protein sequence ID" value="ENSPMAP00000003422.1"/>
    <property type="gene ID" value="ENSPMAG00000003138.1"/>
</dbReference>
<dbReference type="PROSITE" id="PS51886">
    <property type="entry name" value="TLDC"/>
    <property type="match status" value="1"/>
</dbReference>
<comment type="subcellular location">
    <subcellularLocation>
        <location evidence="1">Mitochondrion</location>
    </subcellularLocation>
</comment>
<organism evidence="6">
    <name type="scientific">Petromyzon marinus</name>
    <name type="common">Sea lamprey</name>
    <dbReference type="NCBI Taxonomy" id="7757"/>
    <lineage>
        <taxon>Eukaryota</taxon>
        <taxon>Metazoa</taxon>
        <taxon>Chordata</taxon>
        <taxon>Craniata</taxon>
        <taxon>Vertebrata</taxon>
        <taxon>Cyclostomata</taxon>
        <taxon>Hyperoartia</taxon>
        <taxon>Petromyzontiformes</taxon>
        <taxon>Petromyzontidae</taxon>
        <taxon>Petromyzon</taxon>
    </lineage>
</organism>
<dbReference type="AlphaFoldDB" id="S4RDZ0"/>
<evidence type="ECO:0000259" key="5">
    <source>
        <dbReference type="PROSITE" id="PS51886"/>
    </source>
</evidence>
<evidence type="ECO:0000256" key="3">
    <source>
        <dbReference type="ARBA" id="ARBA00023128"/>
    </source>
</evidence>
<dbReference type="GO" id="GO:0005739">
    <property type="term" value="C:mitochondrion"/>
    <property type="evidence" value="ECO:0007669"/>
    <property type="project" value="UniProtKB-SubCell"/>
</dbReference>
<sequence>MLPAREPESDSPPMFLCLRVGKPMRCSFEPARSPVVQHYACRGAQPEYWFAVPKDRVDQLYTFFAQWTPEVCGCGGGAGGGGGGGGDGSGELGFVVLERHDAEALEAIEDFYSDSSMDWEIVTLEEALRRQSLHTLTDSEPEPMWPTLNVESNLLQHHHIEKYIMKLKSNIFYMRYIFCQATCRHCRQVATLYQPRLLQNQAACSAAEADTQVFGAFVSSAIRCNDHYYGTGETFLYTFNPDFKIFRWTGENSFFISGDKDSLVIGGGDGVFGLWLGGDLHHTR</sequence>
<evidence type="ECO:0000256" key="4">
    <source>
        <dbReference type="ARBA" id="ARBA00040604"/>
    </source>
</evidence>
<feature type="domain" description="TLDc" evidence="5">
    <location>
        <begin position="153"/>
        <end position="284"/>
    </location>
</feature>
<dbReference type="Pfam" id="PF07534">
    <property type="entry name" value="TLD"/>
    <property type="match status" value="1"/>
</dbReference>
<dbReference type="GO" id="GO:0006979">
    <property type="term" value="P:response to oxidative stress"/>
    <property type="evidence" value="ECO:0007669"/>
    <property type="project" value="TreeGrafter"/>
</dbReference>
<keyword evidence="3" id="KW-0496">Mitochondrion</keyword>
<dbReference type="SMART" id="SM00584">
    <property type="entry name" value="TLDc"/>
    <property type="match status" value="1"/>
</dbReference>
<dbReference type="HOGENOM" id="CLU_029204_2_0_1"/>
<dbReference type="PANTHER" id="PTHR23354">
    <property type="entry name" value="NUCLEOLAR PROTEIN 7/ESTROGEN RECEPTOR COACTIVATOR-RELATED"/>
    <property type="match status" value="1"/>
</dbReference>
<name>S4RDZ0_PETMA</name>
<evidence type="ECO:0000256" key="2">
    <source>
        <dbReference type="ARBA" id="ARBA00009540"/>
    </source>
</evidence>
<reference evidence="6" key="2">
    <citation type="submission" date="2025-09" db="UniProtKB">
        <authorList>
            <consortium name="Ensembl"/>
        </authorList>
    </citation>
    <scope>IDENTIFICATION</scope>
</reference>
<dbReference type="GO" id="GO:0005634">
    <property type="term" value="C:nucleus"/>
    <property type="evidence" value="ECO:0007669"/>
    <property type="project" value="TreeGrafter"/>
</dbReference>
<evidence type="ECO:0000256" key="1">
    <source>
        <dbReference type="ARBA" id="ARBA00004173"/>
    </source>
</evidence>
<comment type="similarity">
    <text evidence="2">Belongs to the OXR1 family.</text>
</comment>